<reference evidence="2" key="1">
    <citation type="submission" date="2022-07" db="EMBL/GenBank/DDBJ databases">
        <title>Enhanced cultured diversity of the mouse gut microbiota enables custom-made synthetic communities.</title>
        <authorList>
            <person name="Afrizal A."/>
        </authorList>
    </citation>
    <scope>NUCLEOTIDE SEQUENCE</scope>
    <source>
        <strain evidence="2">DSM 29186</strain>
    </source>
</reference>
<keyword evidence="1" id="KW-0472">Membrane</keyword>
<comment type="caution">
    <text evidence="2">The sequence shown here is derived from an EMBL/GenBank/DDBJ whole genome shotgun (WGS) entry which is preliminary data.</text>
</comment>
<name>A0A9X2S0J3_9FIRM</name>
<organism evidence="2 3">
    <name type="scientific">Terrisporobacter muris</name>
    <dbReference type="NCBI Taxonomy" id="2963284"/>
    <lineage>
        <taxon>Bacteria</taxon>
        <taxon>Bacillati</taxon>
        <taxon>Bacillota</taxon>
        <taxon>Clostridia</taxon>
        <taxon>Peptostreptococcales</taxon>
        <taxon>Peptostreptococcaceae</taxon>
        <taxon>Terrisporobacter</taxon>
    </lineage>
</organism>
<keyword evidence="1" id="KW-1133">Transmembrane helix</keyword>
<sequence>MILKKRHVLGLIIMIGLTFIGVDHFTKSRDSLSYIDEKDKVYEIKENDYGQTYGSELSTKEYDDGPDLISVEMNNGETGYVYRDDFYDNANQPNNPDEAVEYMKTVEKNIKKYGYYKSIVAYKEDGKTKIGTFKIGGN</sequence>
<dbReference type="AlphaFoldDB" id="A0A9X2S0J3"/>
<evidence type="ECO:0000313" key="2">
    <source>
        <dbReference type="EMBL" id="MCR1822058.1"/>
    </source>
</evidence>
<evidence type="ECO:0000256" key="1">
    <source>
        <dbReference type="SAM" id="Phobius"/>
    </source>
</evidence>
<feature type="transmembrane region" description="Helical" evidence="1">
    <location>
        <begin position="7"/>
        <end position="25"/>
    </location>
</feature>
<protein>
    <submittedName>
        <fullName evidence="2">Uncharacterized protein</fullName>
    </submittedName>
</protein>
<dbReference type="Proteomes" id="UP001140817">
    <property type="component" value="Unassembled WGS sequence"/>
</dbReference>
<evidence type="ECO:0000313" key="3">
    <source>
        <dbReference type="Proteomes" id="UP001140817"/>
    </source>
</evidence>
<keyword evidence="1" id="KW-0812">Transmembrane</keyword>
<keyword evidence="3" id="KW-1185">Reference proteome</keyword>
<dbReference type="EMBL" id="JANKBY010000033">
    <property type="protein sequence ID" value="MCR1822058.1"/>
    <property type="molecule type" value="Genomic_DNA"/>
</dbReference>
<gene>
    <name evidence="2" type="ORF">NSA58_04585</name>
</gene>
<accession>A0A9X2S0J3</accession>
<dbReference type="RefSeq" id="WP_257560172.1">
    <property type="nucleotide sequence ID" value="NZ_JANKBY010000033.1"/>
</dbReference>
<proteinExistence type="predicted"/>